<dbReference type="Proteomes" id="UP001155163">
    <property type="component" value="Unassembled WGS sequence"/>
</dbReference>
<comment type="caution">
    <text evidence="1">The sequence shown here is derived from an EMBL/GenBank/DDBJ whole genome shotgun (WGS) entry which is preliminary data.</text>
</comment>
<protein>
    <recommendedName>
        <fullName evidence="3">Bro-N domain-containing protein</fullName>
    </recommendedName>
</protein>
<keyword evidence="2" id="KW-1185">Reference proteome</keyword>
<reference evidence="1 2" key="2">
    <citation type="journal article" date="2023" name="Plant Pathol.">
        <title>Dismantling and reorganizing Pseudomonas marginalis sensu#lato.</title>
        <authorList>
            <person name="Sawada H."/>
            <person name="Fujikawa T."/>
            <person name="Satou M."/>
        </authorList>
    </citation>
    <scope>NUCLEOTIDE SEQUENCE [LARGE SCALE GENOMIC DNA]</scope>
    <source>
        <strain evidence="1 2">MAFF 302046</strain>
    </source>
</reference>
<evidence type="ECO:0000313" key="1">
    <source>
        <dbReference type="EMBL" id="MCK9816768.1"/>
    </source>
</evidence>
<sequence>MHSDKPQAKKAKAFQDWVTRAALPAIRKDGAYIMGEEKVAAGKLSDDELVMRAMSIISRKVERLTLERDRLPLDNQLLTTHMQIQAHAIFNVTSGAIGKAVGALRSTTVTDLARKLDGADLQQIQKTLGSINYQYRHAGSWAVNAKYRDVYFAEKAAPDGRSVIGALERGKQMLTQLYHDGDRHPADTGAPKFWDRGNRLSPLSGQRRHCRRENTVKKWLISPHYHQRLSVARLHHSSGV</sequence>
<name>A0ABT0JLF6_9PSED</name>
<gene>
    <name evidence="1" type="ORF">M1B35_22225</name>
</gene>
<reference evidence="1 2" key="1">
    <citation type="journal article" date="2022" name="Int. J. Syst. Evol. Microbiol.">
        <title>Pseudomonas aegrilactucae sp. nov. and Pseudomonas morbosilactucae sp. nov., pathogens causing bacterial rot of lettuce in Japan.</title>
        <authorList>
            <person name="Sawada H."/>
            <person name="Fujikawa T."/>
            <person name="Satou M."/>
        </authorList>
    </citation>
    <scope>NUCLEOTIDE SEQUENCE [LARGE SCALE GENOMIC DNA]</scope>
    <source>
        <strain evidence="1 2">MAFF 302046</strain>
    </source>
</reference>
<organism evidence="1 2">
    <name type="scientific">Pseudomonas morbosilactucae</name>
    <dbReference type="NCBI Taxonomy" id="2938197"/>
    <lineage>
        <taxon>Bacteria</taxon>
        <taxon>Pseudomonadati</taxon>
        <taxon>Pseudomonadota</taxon>
        <taxon>Gammaproteobacteria</taxon>
        <taxon>Pseudomonadales</taxon>
        <taxon>Pseudomonadaceae</taxon>
        <taxon>Pseudomonas</taxon>
    </lineage>
</organism>
<proteinExistence type="predicted"/>
<dbReference type="EMBL" id="JALQCX010000042">
    <property type="protein sequence ID" value="MCK9816768.1"/>
    <property type="molecule type" value="Genomic_DNA"/>
</dbReference>
<evidence type="ECO:0008006" key="3">
    <source>
        <dbReference type="Google" id="ProtNLM"/>
    </source>
</evidence>
<accession>A0ABT0JLF6</accession>
<evidence type="ECO:0000313" key="2">
    <source>
        <dbReference type="Proteomes" id="UP001155163"/>
    </source>
</evidence>